<evidence type="ECO:0000313" key="3">
    <source>
        <dbReference type="EMBL" id="CAG7625676.1"/>
    </source>
</evidence>
<dbReference type="PANTHER" id="PTHR36151">
    <property type="entry name" value="BLR2777 PROTEIN"/>
    <property type="match status" value="1"/>
</dbReference>
<feature type="domain" description="ER-bound oxygenase mpaB/mpaB'/Rubber oxygenase catalytic" evidence="2">
    <location>
        <begin position="55"/>
        <end position="265"/>
    </location>
</feature>
<evidence type="ECO:0000313" key="4">
    <source>
        <dbReference type="Proteomes" id="UP001153328"/>
    </source>
</evidence>
<organism evidence="3 4">
    <name type="scientific">Actinacidiphila bryophytorum</name>
    <dbReference type="NCBI Taxonomy" id="1436133"/>
    <lineage>
        <taxon>Bacteria</taxon>
        <taxon>Bacillati</taxon>
        <taxon>Actinomycetota</taxon>
        <taxon>Actinomycetes</taxon>
        <taxon>Kitasatosporales</taxon>
        <taxon>Streptomycetaceae</taxon>
        <taxon>Actinacidiphila</taxon>
    </lineage>
</organism>
<gene>
    <name evidence="3" type="ORF">SBRY_20184</name>
</gene>
<dbReference type="Pfam" id="PF09995">
    <property type="entry name" value="MPAB_Lcp_cat"/>
    <property type="match status" value="1"/>
</dbReference>
<feature type="compositionally biased region" description="Low complexity" evidence="1">
    <location>
        <begin position="302"/>
        <end position="312"/>
    </location>
</feature>
<reference evidence="3" key="1">
    <citation type="submission" date="2021-06" db="EMBL/GenBank/DDBJ databases">
        <authorList>
            <person name="Arsene-Ploetze F."/>
        </authorList>
    </citation>
    <scope>NUCLEOTIDE SEQUENCE</scope>
    <source>
        <strain evidence="3">SBRY1</strain>
    </source>
</reference>
<keyword evidence="4" id="KW-1185">Reference proteome</keyword>
<evidence type="ECO:0000256" key="1">
    <source>
        <dbReference type="SAM" id="MobiDB-lite"/>
    </source>
</evidence>
<dbReference type="InterPro" id="IPR018713">
    <property type="entry name" value="MPAB/Lcp_cat_dom"/>
</dbReference>
<dbReference type="GO" id="GO:0016491">
    <property type="term" value="F:oxidoreductase activity"/>
    <property type="evidence" value="ECO:0007669"/>
    <property type="project" value="InterPro"/>
</dbReference>
<name>A0A9W4E9F7_9ACTN</name>
<sequence length="321" mass="34422">MSHLFTALDDTSSPSLRRRIGARLNATVHGEDLRLEHYREPEGDPGLFGPRSVLWRVHCDTPGMLTGGIAALLLQCLHPLAMAAVDQYSDFRSDPLGRLNRTAGFVSVTSYGSTRAAEEAIARVRSLHSRISGIAPGGRPYSAADPHLLTWVHTAEATSFLRGYQVFGSAPLTPAEQDRYLAEAATVARRLGAEDVPASVREVRAYFAGIRRELAPTEAALSATRFLRRFGDGPAENAAVRILFNGALSLLPPWAAHALELTRPWLVSNCLDRPAAQALGAVLRYGSRPSAILDAAYARAAPRTGAGPGRSAVAGGRKVSR</sequence>
<dbReference type="PANTHER" id="PTHR36151:SF3">
    <property type="entry name" value="ER-BOUND OXYGENASE MPAB_MPAB'_RUBBER OXYGENASE CATALYTIC DOMAIN-CONTAINING PROTEIN"/>
    <property type="match status" value="1"/>
</dbReference>
<feature type="region of interest" description="Disordered" evidence="1">
    <location>
        <begin position="302"/>
        <end position="321"/>
    </location>
</feature>
<dbReference type="EMBL" id="CAJVAX010000012">
    <property type="protein sequence ID" value="CAG7625676.1"/>
    <property type="molecule type" value="Genomic_DNA"/>
</dbReference>
<proteinExistence type="predicted"/>
<comment type="caution">
    <text evidence="3">The sequence shown here is derived from an EMBL/GenBank/DDBJ whole genome shotgun (WGS) entry which is preliminary data.</text>
</comment>
<dbReference type="Proteomes" id="UP001153328">
    <property type="component" value="Unassembled WGS sequence"/>
</dbReference>
<accession>A0A9W4E9F7</accession>
<evidence type="ECO:0000259" key="2">
    <source>
        <dbReference type="Pfam" id="PF09995"/>
    </source>
</evidence>
<dbReference type="RefSeq" id="WP_251512786.1">
    <property type="nucleotide sequence ID" value="NZ_CAJVAX010000012.1"/>
</dbReference>
<dbReference type="AlphaFoldDB" id="A0A9W4E9F7"/>
<protein>
    <recommendedName>
        <fullName evidence="2">ER-bound oxygenase mpaB/mpaB'/Rubber oxygenase catalytic domain-containing protein</fullName>
    </recommendedName>
</protein>